<evidence type="ECO:0000313" key="1">
    <source>
        <dbReference type="EMBL" id="REC74032.1"/>
    </source>
</evidence>
<proteinExistence type="predicted"/>
<organism evidence="1 2">
    <name type="scientific">Chryseobacterium elymi</name>
    <dbReference type="NCBI Taxonomy" id="395936"/>
    <lineage>
        <taxon>Bacteria</taxon>
        <taxon>Pseudomonadati</taxon>
        <taxon>Bacteroidota</taxon>
        <taxon>Flavobacteriia</taxon>
        <taxon>Flavobacteriales</taxon>
        <taxon>Weeksellaceae</taxon>
        <taxon>Chryseobacterium group</taxon>
        <taxon>Chryseobacterium</taxon>
    </lineage>
</organism>
<gene>
    <name evidence="1" type="ORF">DRF60_18320</name>
</gene>
<protein>
    <submittedName>
        <fullName evidence="1">Uncharacterized protein</fullName>
    </submittedName>
</protein>
<dbReference type="OrthoDB" id="1260831at2"/>
<comment type="caution">
    <text evidence="1">The sequence shown here is derived from an EMBL/GenBank/DDBJ whole genome shotgun (WGS) entry which is preliminary data.</text>
</comment>
<dbReference type="EMBL" id="QNUH01000023">
    <property type="protein sequence ID" value="REC74032.1"/>
    <property type="molecule type" value="Genomic_DNA"/>
</dbReference>
<dbReference type="RefSeq" id="WP_116014187.1">
    <property type="nucleotide sequence ID" value="NZ_QNUH01000023.1"/>
</dbReference>
<name>A0A3D9D7Q1_9FLAO</name>
<accession>A0A3D9D7Q1</accession>
<sequence length="149" mass="17300">MGKKIFTIIILALAVLAGIIIYNNTKMSDINIQPIDKEFNSQLEFGIQYYTISGYSNHEPEELALYIHSYLDQNKKNIKTAKMILFYEDSFFSNYKKNMRESARDNEFGGIEGHQDNLVCKVWYDTSGNHSEEHLVIYKDGKMILDKVK</sequence>
<dbReference type="Proteomes" id="UP000257030">
    <property type="component" value="Unassembled WGS sequence"/>
</dbReference>
<keyword evidence="2" id="KW-1185">Reference proteome</keyword>
<reference evidence="1 2" key="1">
    <citation type="journal article" date="2010" name="Syst. Appl. Microbiol.">
        <title>Four new species of Chryseobacterium from the rhizosphere of coastal sand dune plants, Chryseobacterium elymi sp. nov., Chryseobacterium hagamense sp. nov., Chryseobacterium lathyri sp. nov. and Chryseobacterium rhizosphaerae sp. nov.</title>
        <authorList>
            <person name="Cho S.H."/>
            <person name="Lee K.S."/>
            <person name="Shin D.S."/>
            <person name="Han J.H."/>
            <person name="Park K.S."/>
            <person name="Lee C.H."/>
            <person name="Park K.H."/>
            <person name="Kim S.B."/>
        </authorList>
    </citation>
    <scope>NUCLEOTIDE SEQUENCE [LARGE SCALE GENOMIC DNA]</scope>
    <source>
        <strain evidence="1 2">KCTC 22547</strain>
    </source>
</reference>
<dbReference type="AlphaFoldDB" id="A0A3D9D7Q1"/>
<evidence type="ECO:0000313" key="2">
    <source>
        <dbReference type="Proteomes" id="UP000257030"/>
    </source>
</evidence>